<reference evidence="3 4" key="1">
    <citation type="submission" date="2016-11" db="EMBL/GenBank/DDBJ databases">
        <title>Trade-off between light-utilization and light-protection in marine flavobacteria.</title>
        <authorList>
            <person name="Kumagai Y."/>
        </authorList>
    </citation>
    <scope>NUCLEOTIDE SEQUENCE [LARGE SCALE GENOMIC DNA]</scope>
    <source>
        <strain evidence="3 4">ATCC 700397</strain>
    </source>
</reference>
<dbReference type="RefSeq" id="WP_104810043.1">
    <property type="nucleotide sequence ID" value="NZ_MQUA01000013.1"/>
</dbReference>
<dbReference type="Pfam" id="PF02357">
    <property type="entry name" value="NusG"/>
    <property type="match status" value="1"/>
</dbReference>
<gene>
    <name evidence="3" type="ORF">BST83_12250</name>
</gene>
<organism evidence="3 4">
    <name type="scientific">Polaribacter filamentus</name>
    <dbReference type="NCBI Taxonomy" id="53483"/>
    <lineage>
        <taxon>Bacteria</taxon>
        <taxon>Pseudomonadati</taxon>
        <taxon>Bacteroidota</taxon>
        <taxon>Flavobacteriia</taxon>
        <taxon>Flavobacteriales</taxon>
        <taxon>Flavobacteriaceae</taxon>
    </lineage>
</organism>
<evidence type="ECO:0000313" key="3">
    <source>
        <dbReference type="EMBL" id="PQB07838.1"/>
    </source>
</evidence>
<protein>
    <recommendedName>
        <fullName evidence="2">NusG-like N-terminal domain-containing protein</fullName>
    </recommendedName>
</protein>
<dbReference type="GO" id="GO:0006354">
    <property type="term" value="P:DNA-templated transcription elongation"/>
    <property type="evidence" value="ECO:0007669"/>
    <property type="project" value="InterPro"/>
</dbReference>
<sequence>MSNISKNWFVLFTKPRNELKVLERLTAIGIEAYTPCKIEVRQWSDRKKKTRVPLLPSMVLVSLQEKELDQVFEVPGVVRYLFEHGKRAMVSNQEVLAMQCYLENTYQTTPKELEVGDTVKVPLLEQEAILLSVKGKKCLAQLQKSGAIVSFQLS</sequence>
<evidence type="ECO:0000256" key="1">
    <source>
        <dbReference type="ARBA" id="ARBA00023163"/>
    </source>
</evidence>
<evidence type="ECO:0000313" key="4">
    <source>
        <dbReference type="Proteomes" id="UP000239522"/>
    </source>
</evidence>
<name>A0A2S7KZC4_9FLAO</name>
<evidence type="ECO:0000259" key="2">
    <source>
        <dbReference type="Pfam" id="PF02357"/>
    </source>
</evidence>
<dbReference type="InterPro" id="IPR036735">
    <property type="entry name" value="NGN_dom_sf"/>
</dbReference>
<accession>A0A2S7KZC4</accession>
<dbReference type="EMBL" id="MQUA01000013">
    <property type="protein sequence ID" value="PQB07838.1"/>
    <property type="molecule type" value="Genomic_DNA"/>
</dbReference>
<proteinExistence type="predicted"/>
<dbReference type="SUPFAM" id="SSF82679">
    <property type="entry name" value="N-utilization substance G protein NusG, N-terminal domain"/>
    <property type="match status" value="1"/>
</dbReference>
<dbReference type="OrthoDB" id="9796143at2"/>
<keyword evidence="4" id="KW-1185">Reference proteome</keyword>
<dbReference type="AlphaFoldDB" id="A0A2S7KZC4"/>
<dbReference type="InterPro" id="IPR006645">
    <property type="entry name" value="NGN-like_dom"/>
</dbReference>
<keyword evidence="1" id="KW-0804">Transcription</keyword>
<dbReference type="Proteomes" id="UP000239522">
    <property type="component" value="Unassembled WGS sequence"/>
</dbReference>
<comment type="caution">
    <text evidence="3">The sequence shown here is derived from an EMBL/GenBank/DDBJ whole genome shotgun (WGS) entry which is preliminary data.</text>
</comment>
<dbReference type="Gene3D" id="3.30.70.940">
    <property type="entry name" value="NusG, N-terminal domain"/>
    <property type="match status" value="1"/>
</dbReference>
<feature type="domain" description="NusG-like N-terminal" evidence="2">
    <location>
        <begin position="6"/>
        <end position="98"/>
    </location>
</feature>
<dbReference type="CDD" id="cd09895">
    <property type="entry name" value="NGN_SP_UpxY"/>
    <property type="match status" value="1"/>
</dbReference>